<keyword evidence="4 11" id="KW-0812">Transmembrane</keyword>
<evidence type="ECO:0000256" key="12">
    <source>
        <dbReference type="SAM" id="SignalP"/>
    </source>
</evidence>
<dbReference type="Pfam" id="PF06814">
    <property type="entry name" value="GOST_TM"/>
    <property type="match status" value="1"/>
</dbReference>
<dbReference type="InterPro" id="IPR011332">
    <property type="entry name" value="Ribosomal_zn-bd"/>
</dbReference>
<evidence type="ECO:0000256" key="1">
    <source>
        <dbReference type="ARBA" id="ARBA00004141"/>
    </source>
</evidence>
<dbReference type="PANTHER" id="PTHR21229">
    <property type="entry name" value="LUNG SEVEN TRANSMEMBRANE RECEPTOR"/>
    <property type="match status" value="1"/>
</dbReference>
<dbReference type="GO" id="GO:0003735">
    <property type="term" value="F:structural constituent of ribosome"/>
    <property type="evidence" value="ECO:0007669"/>
    <property type="project" value="InterPro"/>
</dbReference>
<dbReference type="SUPFAM" id="SSF57829">
    <property type="entry name" value="Zn-binding ribosomal proteins"/>
    <property type="match status" value="1"/>
</dbReference>
<dbReference type="InterPro" id="IPR053938">
    <property type="entry name" value="PTM1-like_N"/>
</dbReference>
<feature type="transmembrane region" description="Helical" evidence="11">
    <location>
        <begin position="302"/>
        <end position="322"/>
    </location>
</feature>
<feature type="signal peptide" evidence="12">
    <location>
        <begin position="1"/>
        <end position="32"/>
    </location>
</feature>
<dbReference type="AlphaFoldDB" id="M9LYA5"/>
<reference evidence="16" key="1">
    <citation type="journal article" date="2013" name="Genome Announc.">
        <title>Genome sequence of the basidiomycetous yeast Pseudozyma antarctica T-34, a producer of the glycolipid biosurfactants mannosylerythritol lipids.</title>
        <authorList>
            <person name="Morita T."/>
            <person name="Koike H."/>
            <person name="Koyama Y."/>
            <person name="Hagiwara H."/>
            <person name="Ito E."/>
            <person name="Fukuoka T."/>
            <person name="Imura T."/>
            <person name="Machida M."/>
            <person name="Kitamoto D."/>
        </authorList>
    </citation>
    <scope>NUCLEOTIDE SEQUENCE [LARGE SCALE GENOMIC DNA]</scope>
    <source>
        <strain evidence="16">T-34</strain>
    </source>
</reference>
<evidence type="ECO:0000256" key="9">
    <source>
        <dbReference type="ARBA" id="ARBA00023274"/>
    </source>
</evidence>
<evidence type="ECO:0000259" key="13">
    <source>
        <dbReference type="Pfam" id="PF06814"/>
    </source>
</evidence>
<evidence type="ECO:0000256" key="4">
    <source>
        <dbReference type="ARBA" id="ARBA00022692"/>
    </source>
</evidence>
<dbReference type="EMBL" id="DF196784">
    <property type="protein sequence ID" value="GAC75699.1"/>
    <property type="molecule type" value="Genomic_DNA"/>
</dbReference>
<keyword evidence="9" id="KW-0687">Ribonucleoprotein</keyword>
<organism evidence="15 16">
    <name type="scientific">Pseudozyma antarctica (strain T-34)</name>
    <name type="common">Yeast</name>
    <name type="synonym">Candida antarctica</name>
    <dbReference type="NCBI Taxonomy" id="1151754"/>
    <lineage>
        <taxon>Eukaryota</taxon>
        <taxon>Fungi</taxon>
        <taxon>Dikarya</taxon>
        <taxon>Basidiomycota</taxon>
        <taxon>Ustilaginomycotina</taxon>
        <taxon>Ustilaginomycetes</taxon>
        <taxon>Ustilaginales</taxon>
        <taxon>Ustilaginaceae</taxon>
        <taxon>Moesziomyces</taxon>
    </lineage>
</organism>
<evidence type="ECO:0000313" key="16">
    <source>
        <dbReference type="Proteomes" id="UP000011976"/>
    </source>
</evidence>
<evidence type="ECO:0000256" key="5">
    <source>
        <dbReference type="ARBA" id="ARBA00022729"/>
    </source>
</evidence>
<comment type="similarity">
    <text evidence="2">Belongs to the LU7TM family.</text>
</comment>
<dbReference type="GO" id="GO:0005829">
    <property type="term" value="C:cytosol"/>
    <property type="evidence" value="ECO:0007669"/>
    <property type="project" value="GOC"/>
</dbReference>
<feature type="transmembrane region" description="Helical" evidence="11">
    <location>
        <begin position="334"/>
        <end position="356"/>
    </location>
</feature>
<evidence type="ECO:0000256" key="10">
    <source>
        <dbReference type="SAM" id="MobiDB-lite"/>
    </source>
</evidence>
<dbReference type="PANTHER" id="PTHR21229:SF1">
    <property type="entry name" value="GH17801P"/>
    <property type="match status" value="1"/>
</dbReference>
<dbReference type="Proteomes" id="UP000011976">
    <property type="component" value="Unassembled WGS sequence"/>
</dbReference>
<feature type="domain" description="PTM1-like N-terminal" evidence="14">
    <location>
        <begin position="44"/>
        <end position="165"/>
    </location>
</feature>
<gene>
    <name evidence="15" type="ORF">PANT_18c00021</name>
</gene>
<keyword evidence="7 11" id="KW-1133">Transmembrane helix</keyword>
<comment type="subcellular location">
    <subcellularLocation>
        <location evidence="1">Membrane</location>
        <topology evidence="1">Multi-pass membrane protein</topology>
    </subcellularLocation>
</comment>
<comment type="similarity">
    <text evidence="3">Belongs to the bacterial ribosomal protein bL32 family.</text>
</comment>
<dbReference type="STRING" id="1151754.M9LYA5"/>
<keyword evidence="6" id="KW-0689">Ribosomal protein</keyword>
<dbReference type="Pfam" id="PF21902">
    <property type="entry name" value="PTM1-like_N"/>
    <property type="match status" value="1"/>
</dbReference>
<keyword evidence="8 11" id="KW-0472">Membrane</keyword>
<dbReference type="InterPro" id="IPR002677">
    <property type="entry name" value="Ribosomal_bL32"/>
</dbReference>
<feature type="transmembrane region" description="Helical" evidence="11">
    <location>
        <begin position="362"/>
        <end position="386"/>
    </location>
</feature>
<evidence type="ECO:0000256" key="2">
    <source>
        <dbReference type="ARBA" id="ARBA00007883"/>
    </source>
</evidence>
<dbReference type="GO" id="GO:0015934">
    <property type="term" value="C:large ribosomal subunit"/>
    <property type="evidence" value="ECO:0007669"/>
    <property type="project" value="InterPro"/>
</dbReference>
<evidence type="ECO:0000259" key="14">
    <source>
        <dbReference type="Pfam" id="PF21902"/>
    </source>
</evidence>
<feature type="transmembrane region" description="Helical" evidence="11">
    <location>
        <begin position="245"/>
        <end position="266"/>
    </location>
</feature>
<dbReference type="InterPro" id="IPR053937">
    <property type="entry name" value="GOST_TM"/>
</dbReference>
<dbReference type="OrthoDB" id="19932at2759"/>
<evidence type="ECO:0000256" key="6">
    <source>
        <dbReference type="ARBA" id="ARBA00022980"/>
    </source>
</evidence>
<evidence type="ECO:0000313" key="15">
    <source>
        <dbReference type="EMBL" id="GAC75699.1"/>
    </source>
</evidence>
<dbReference type="GO" id="GO:0042147">
    <property type="term" value="P:retrograde transport, endosome to Golgi"/>
    <property type="evidence" value="ECO:0007669"/>
    <property type="project" value="TreeGrafter"/>
</dbReference>
<protein>
    <submittedName>
        <fullName evidence="15">Predicted membrane protein</fullName>
    </submittedName>
</protein>
<sequence length="717" mass="78757">MASIGHHRSTIRSSLYALVVLLVLCLVRPASAFTVTISEKDELRQTCSGMIAGGDSHIEAIFHKNSTGTVATMFYEFADFDKLGKQSNERDAFGFALRTYICTPGAMQQSLCTQEQLGNFIVDETGGKATTVQLKRLDFPATGSTDETTLRYNVTKTGYYCFGATEVPLVSLEDAVKGGGGDVAVHAAFTGRVEFFNKFKGNLPAAEHPKLMFYFAMTLAYVVLGVYWLSLCMRHRDQLLMVQHFISGTIAFLVVEMAAQWAYYYYLNAHLVDFFRIREVNGNTAVTALARFLLVLTSILDAGRNSVSFFLLLIVAMGYGVIRPSIGPVMTRVRWLTAAHFVFGVLYSVGIVLIQLDQGGAWIFAFIFPLAMTLTAFLTWIMNSLNRSIEYLTQRKQTFKRSMFVKLHRILLGAVVVIFAFFIISSLAFSQSGGEGFAPNTWQYRWFLLDGWLGLLYFGVFCAIAWVWRPTGHNMRLAMSDELATDDDPTAEGYEVDTFARGPDGPDSEDEDDLEARATSKGGAGARGVHNDVVFEIGDEDDDADRSREGGRSDARTATHGERQGLMGASNNSEETLVPVMWTSTRVAVRLGTSTFRFQLPALASWTGSSSLTPALAGLPTPTAGSAPSESGLAGLWNGILLAVPKKKVSHSRKSMRAANKGLKDRVDLVHCSACGKPKLQQHICAYCYNELNRARKSALAQSTDATAKTQPEPTQQ</sequence>
<name>M9LYA5_PSEA3</name>
<feature type="domain" description="GOST seven transmembrane" evidence="13">
    <location>
        <begin position="209"/>
        <end position="474"/>
    </location>
</feature>
<feature type="region of interest" description="Disordered" evidence="10">
    <location>
        <begin position="486"/>
        <end position="572"/>
    </location>
</feature>
<dbReference type="Pfam" id="PF01783">
    <property type="entry name" value="Ribosomal_L32p"/>
    <property type="match status" value="1"/>
</dbReference>
<dbReference type="GO" id="GO:0016020">
    <property type="term" value="C:membrane"/>
    <property type="evidence" value="ECO:0007669"/>
    <property type="project" value="UniProtKB-SubCell"/>
</dbReference>
<proteinExistence type="inferred from homology"/>
<feature type="chain" id="PRO_5004100514" evidence="12">
    <location>
        <begin position="33"/>
        <end position="717"/>
    </location>
</feature>
<feature type="transmembrane region" description="Helical" evidence="11">
    <location>
        <begin position="407"/>
        <end position="429"/>
    </location>
</feature>
<evidence type="ECO:0000256" key="7">
    <source>
        <dbReference type="ARBA" id="ARBA00022989"/>
    </source>
</evidence>
<dbReference type="GO" id="GO:0006412">
    <property type="term" value="P:translation"/>
    <property type="evidence" value="ECO:0007669"/>
    <property type="project" value="InterPro"/>
</dbReference>
<feature type="compositionally biased region" description="Basic and acidic residues" evidence="10">
    <location>
        <begin position="545"/>
        <end position="563"/>
    </location>
</feature>
<dbReference type="InterPro" id="IPR009637">
    <property type="entry name" value="GPR107/GPR108-like"/>
</dbReference>
<evidence type="ECO:0000256" key="11">
    <source>
        <dbReference type="SAM" id="Phobius"/>
    </source>
</evidence>
<evidence type="ECO:0000256" key="8">
    <source>
        <dbReference type="ARBA" id="ARBA00023136"/>
    </source>
</evidence>
<evidence type="ECO:0000256" key="3">
    <source>
        <dbReference type="ARBA" id="ARBA00008560"/>
    </source>
</evidence>
<feature type="transmembrane region" description="Helical" evidence="11">
    <location>
        <begin position="211"/>
        <end position="233"/>
    </location>
</feature>
<dbReference type="GO" id="GO:0005794">
    <property type="term" value="C:Golgi apparatus"/>
    <property type="evidence" value="ECO:0007669"/>
    <property type="project" value="TreeGrafter"/>
</dbReference>
<accession>M9LYA5</accession>
<keyword evidence="5 12" id="KW-0732">Signal</keyword>
<feature type="transmembrane region" description="Helical" evidence="11">
    <location>
        <begin position="449"/>
        <end position="468"/>
    </location>
</feature>
<dbReference type="NCBIfam" id="TIGR01031">
    <property type="entry name" value="rpmF_bact"/>
    <property type="match status" value="1"/>
</dbReference>